<evidence type="ECO:0000313" key="3">
    <source>
        <dbReference type="EMBL" id="KAK9794304.1"/>
    </source>
</evidence>
<organism evidence="3 4">
    <name type="scientific">Symbiochloris irregularis</name>
    <dbReference type="NCBI Taxonomy" id="706552"/>
    <lineage>
        <taxon>Eukaryota</taxon>
        <taxon>Viridiplantae</taxon>
        <taxon>Chlorophyta</taxon>
        <taxon>core chlorophytes</taxon>
        <taxon>Trebouxiophyceae</taxon>
        <taxon>Trebouxiales</taxon>
        <taxon>Trebouxiaceae</taxon>
        <taxon>Symbiochloris</taxon>
    </lineage>
</organism>
<dbReference type="PANTHER" id="PTHR43477">
    <property type="entry name" value="DIHYDROANTICAPSIN 7-DEHYDROGENASE"/>
    <property type="match status" value="1"/>
</dbReference>
<proteinExistence type="inferred from homology"/>
<reference evidence="3 4" key="1">
    <citation type="journal article" date="2024" name="Nat. Commun.">
        <title>Phylogenomics reveals the evolutionary origins of lichenization in chlorophyte algae.</title>
        <authorList>
            <person name="Puginier C."/>
            <person name="Libourel C."/>
            <person name="Otte J."/>
            <person name="Skaloud P."/>
            <person name="Haon M."/>
            <person name="Grisel S."/>
            <person name="Petersen M."/>
            <person name="Berrin J.G."/>
            <person name="Delaux P.M."/>
            <person name="Dal Grande F."/>
            <person name="Keller J."/>
        </authorList>
    </citation>
    <scope>NUCLEOTIDE SEQUENCE [LARGE SCALE GENOMIC DNA]</scope>
    <source>
        <strain evidence="3 4">SAG 2036</strain>
    </source>
</reference>
<dbReference type="Gene3D" id="3.40.50.720">
    <property type="entry name" value="NAD(P)-binding Rossmann-like Domain"/>
    <property type="match status" value="1"/>
</dbReference>
<comment type="caution">
    <text evidence="3">The sequence shown here is derived from an EMBL/GenBank/DDBJ whole genome shotgun (WGS) entry which is preliminary data.</text>
</comment>
<keyword evidence="4" id="KW-1185">Reference proteome</keyword>
<evidence type="ECO:0000313" key="4">
    <source>
        <dbReference type="Proteomes" id="UP001465755"/>
    </source>
</evidence>
<dbReference type="AlphaFoldDB" id="A0AAW1NVH2"/>
<dbReference type="CDD" id="cd05233">
    <property type="entry name" value="SDR_c"/>
    <property type="match status" value="1"/>
</dbReference>
<dbReference type="PANTHER" id="PTHR43477:SF1">
    <property type="entry name" value="DIHYDROANTICAPSIN 7-DEHYDROGENASE"/>
    <property type="match status" value="1"/>
</dbReference>
<dbReference type="Proteomes" id="UP001465755">
    <property type="component" value="Unassembled WGS sequence"/>
</dbReference>
<dbReference type="GO" id="GO:0016491">
    <property type="term" value="F:oxidoreductase activity"/>
    <property type="evidence" value="ECO:0007669"/>
    <property type="project" value="UniProtKB-KW"/>
</dbReference>
<dbReference type="EMBL" id="JALJOQ010000141">
    <property type="protein sequence ID" value="KAK9794304.1"/>
    <property type="molecule type" value="Genomic_DNA"/>
</dbReference>
<dbReference type="InterPro" id="IPR051122">
    <property type="entry name" value="SDR_DHRS6-like"/>
</dbReference>
<gene>
    <name evidence="3" type="ORF">WJX73_002144</name>
</gene>
<dbReference type="InterPro" id="IPR036291">
    <property type="entry name" value="NAD(P)-bd_dom_sf"/>
</dbReference>
<evidence type="ECO:0000256" key="1">
    <source>
        <dbReference type="ARBA" id="ARBA00006484"/>
    </source>
</evidence>
<accession>A0AAW1NVH2</accession>
<sequence>MSASTGFDFTGQRVLVVGGSSGIGLATAKLFASLGAKVIVASSSKDKLDAATKAIGHGATGIVTDATDDAQVQSLFEQTGELDHIISSSGRAFDKPFLEATPEQLFEPWKQKYWVYVRVARFGAPKLKKGGSITVVGGLNGTRPNPNSHQAAAVNGAVEAFARALSLDLSPTRVNVVSPGTIGDTGLWQRSHPDDEKRRELFEKQAARLPSKTVGTSEEVARIIAAIASSPFTTGSVFDVNGGAFLV</sequence>
<dbReference type="Pfam" id="PF13561">
    <property type="entry name" value="adh_short_C2"/>
    <property type="match status" value="1"/>
</dbReference>
<dbReference type="PRINTS" id="PR00081">
    <property type="entry name" value="GDHRDH"/>
</dbReference>
<name>A0AAW1NVH2_9CHLO</name>
<dbReference type="SUPFAM" id="SSF51735">
    <property type="entry name" value="NAD(P)-binding Rossmann-fold domains"/>
    <property type="match status" value="1"/>
</dbReference>
<evidence type="ECO:0000256" key="2">
    <source>
        <dbReference type="ARBA" id="ARBA00023002"/>
    </source>
</evidence>
<protein>
    <submittedName>
        <fullName evidence="3">Uncharacterized protein</fullName>
    </submittedName>
</protein>
<keyword evidence="2" id="KW-0560">Oxidoreductase</keyword>
<dbReference type="InterPro" id="IPR002347">
    <property type="entry name" value="SDR_fam"/>
</dbReference>
<comment type="similarity">
    <text evidence="1">Belongs to the short-chain dehydrogenases/reductases (SDR) family.</text>
</comment>